<protein>
    <recommendedName>
        <fullName evidence="4">NAD(P)-binding protein</fullName>
    </recommendedName>
</protein>
<dbReference type="PANTHER" id="PTHR43157">
    <property type="entry name" value="PHOSPHATIDYLINOSITOL-GLYCAN BIOSYNTHESIS CLASS F PROTEIN-RELATED"/>
    <property type="match status" value="1"/>
</dbReference>
<dbReference type="PANTHER" id="PTHR43157:SF31">
    <property type="entry name" value="PHOSPHATIDYLINOSITOL-GLYCAN BIOSYNTHESIS CLASS F PROTEIN"/>
    <property type="match status" value="1"/>
</dbReference>
<evidence type="ECO:0000313" key="3">
    <source>
        <dbReference type="Proteomes" id="UP000696485"/>
    </source>
</evidence>
<dbReference type="EMBL" id="JAAAUY010000013">
    <property type="protein sequence ID" value="KAF9337937.1"/>
    <property type="molecule type" value="Genomic_DNA"/>
</dbReference>
<dbReference type="Pfam" id="PF00106">
    <property type="entry name" value="adh_short"/>
    <property type="match status" value="1"/>
</dbReference>
<name>A0A9P5SVS2_9FUNG</name>
<dbReference type="AlphaFoldDB" id="A0A9P5SVS2"/>
<evidence type="ECO:0008006" key="4">
    <source>
        <dbReference type="Google" id="ProtNLM"/>
    </source>
</evidence>
<proteinExistence type="predicted"/>
<dbReference type="SUPFAM" id="SSF51735">
    <property type="entry name" value="NAD(P)-binding Rossmann-fold domains"/>
    <property type="match status" value="1"/>
</dbReference>
<dbReference type="GO" id="GO:0016491">
    <property type="term" value="F:oxidoreductase activity"/>
    <property type="evidence" value="ECO:0007669"/>
    <property type="project" value="UniProtKB-KW"/>
</dbReference>
<comment type="caution">
    <text evidence="2">The sequence shown here is derived from an EMBL/GenBank/DDBJ whole genome shotgun (WGS) entry which is preliminary data.</text>
</comment>
<evidence type="ECO:0000256" key="1">
    <source>
        <dbReference type="ARBA" id="ARBA00023002"/>
    </source>
</evidence>
<gene>
    <name evidence="2" type="ORF">BG006_001515</name>
</gene>
<evidence type="ECO:0000313" key="2">
    <source>
        <dbReference type="EMBL" id="KAF9337937.1"/>
    </source>
</evidence>
<sequence>MSYSYLSNRDFWKTFVTPTTFSVDDIPSLDNKVALVTGANSGLGFWTAVELAAKGAHVLLGCRDPLKAKDAIQRIRAEIAFRGLAIHPKLEILVVNLEDVKSCHLAAANFLARGLPLNILINNGGMNNPRFELTAHGIEKLFAVNHLGPFALTLALLDRIKASQPSRIVFQSSIAHESTLPFDMTRVSDPTTEANQDGELQQRYARSKLCNIAVAKALARRLEHEHVYVNAVHPGIVYTYISRHLEAYFGPVLGWMYHMAFRLFAMSAKDACLTGLYCAASPEVEEREYRGLYFIPTANLLAPSPMAEDEVFQEQLWAYSEELIREIAG</sequence>
<keyword evidence="3" id="KW-1185">Reference proteome</keyword>
<dbReference type="InterPro" id="IPR036291">
    <property type="entry name" value="NAD(P)-bd_dom_sf"/>
</dbReference>
<accession>A0A9P5SVS2</accession>
<keyword evidence="1" id="KW-0560">Oxidoreductase</keyword>
<dbReference type="Gene3D" id="3.40.50.720">
    <property type="entry name" value="NAD(P)-binding Rossmann-like Domain"/>
    <property type="match status" value="1"/>
</dbReference>
<dbReference type="PRINTS" id="PR00081">
    <property type="entry name" value="GDHRDH"/>
</dbReference>
<organism evidence="2 3">
    <name type="scientific">Podila minutissima</name>
    <dbReference type="NCBI Taxonomy" id="64525"/>
    <lineage>
        <taxon>Eukaryota</taxon>
        <taxon>Fungi</taxon>
        <taxon>Fungi incertae sedis</taxon>
        <taxon>Mucoromycota</taxon>
        <taxon>Mortierellomycotina</taxon>
        <taxon>Mortierellomycetes</taxon>
        <taxon>Mortierellales</taxon>
        <taxon>Mortierellaceae</taxon>
        <taxon>Podila</taxon>
    </lineage>
</organism>
<dbReference type="Proteomes" id="UP000696485">
    <property type="component" value="Unassembled WGS sequence"/>
</dbReference>
<dbReference type="InterPro" id="IPR002347">
    <property type="entry name" value="SDR_fam"/>
</dbReference>
<reference evidence="2" key="1">
    <citation type="journal article" date="2020" name="Fungal Divers.">
        <title>Resolving the Mortierellaceae phylogeny through synthesis of multi-gene phylogenetics and phylogenomics.</title>
        <authorList>
            <person name="Vandepol N."/>
            <person name="Liber J."/>
            <person name="Desiro A."/>
            <person name="Na H."/>
            <person name="Kennedy M."/>
            <person name="Barry K."/>
            <person name="Grigoriev I.V."/>
            <person name="Miller A.N."/>
            <person name="O'Donnell K."/>
            <person name="Stajich J.E."/>
            <person name="Bonito G."/>
        </authorList>
    </citation>
    <scope>NUCLEOTIDE SEQUENCE</scope>
    <source>
        <strain evidence="2">NVP1</strain>
    </source>
</reference>